<organism evidence="4">
    <name type="scientific">hydrothermal vent metagenome</name>
    <dbReference type="NCBI Taxonomy" id="652676"/>
    <lineage>
        <taxon>unclassified sequences</taxon>
        <taxon>metagenomes</taxon>
        <taxon>ecological metagenomes</taxon>
    </lineage>
</organism>
<dbReference type="Pfam" id="PF20419">
    <property type="entry name" value="DUF6701"/>
    <property type="match status" value="1"/>
</dbReference>
<feature type="non-terminal residue" evidence="4">
    <location>
        <position position="480"/>
    </location>
</feature>
<evidence type="ECO:0000313" key="4">
    <source>
        <dbReference type="EMBL" id="VAW97800.1"/>
    </source>
</evidence>
<name>A0A3B1A8A8_9ZZZZ</name>
<protein>
    <recommendedName>
        <fullName evidence="3">LamG-like jellyroll fold domain-containing protein</fullName>
    </recommendedName>
</protein>
<feature type="domain" description="LamG-like jellyroll fold" evidence="3">
    <location>
        <begin position="2"/>
        <end position="128"/>
    </location>
</feature>
<dbReference type="AlphaFoldDB" id="A0A3B1A8A8"/>
<evidence type="ECO:0000259" key="3">
    <source>
        <dbReference type="SMART" id="SM00560"/>
    </source>
</evidence>
<evidence type="ECO:0000256" key="1">
    <source>
        <dbReference type="ARBA" id="ARBA00022729"/>
    </source>
</evidence>
<dbReference type="Gene3D" id="2.60.120.200">
    <property type="match status" value="1"/>
</dbReference>
<dbReference type="InterPro" id="IPR046524">
    <property type="entry name" value="DUF6701"/>
</dbReference>
<reference evidence="4" key="1">
    <citation type="submission" date="2018-06" db="EMBL/GenBank/DDBJ databases">
        <authorList>
            <person name="Zhirakovskaya E."/>
        </authorList>
    </citation>
    <scope>NUCLEOTIDE SEQUENCE</scope>
</reference>
<keyword evidence="2" id="KW-1015">Disulfide bond</keyword>
<evidence type="ECO:0000256" key="2">
    <source>
        <dbReference type="ARBA" id="ARBA00023157"/>
    </source>
</evidence>
<keyword evidence="1" id="KW-0732">Signal</keyword>
<proteinExistence type="predicted"/>
<dbReference type="SUPFAM" id="SSF49899">
    <property type="entry name" value="Concanavalin A-like lectins/glucanases"/>
    <property type="match status" value="1"/>
</dbReference>
<dbReference type="EMBL" id="UOFU01000131">
    <property type="protein sequence ID" value="VAW97800.1"/>
    <property type="molecule type" value="Genomic_DNA"/>
</dbReference>
<gene>
    <name evidence="4" type="ORF">MNBD_GAMMA20-1125</name>
</gene>
<dbReference type="Pfam" id="PF13385">
    <property type="entry name" value="Laminin_G_3"/>
    <property type="match status" value="1"/>
</dbReference>
<dbReference type="InterPro" id="IPR013320">
    <property type="entry name" value="ConA-like_dom_sf"/>
</dbReference>
<accession>A0A3B1A8A8</accession>
<sequence>MAWVRPDVIPASGLKSILSKDENFEFHINTSGNIYWWWHDSGGTSHTLTSSGATLSPGNWYHITIVYAASGTQKIYIDGVERANGTRTESLRTNADPLQIGADQGFSGREFDGLIDEARVYDSALSAAQVAVAMNETRPCAGTLDHFVISHDGSGINCLAETITVTVAAADGSTVSTYTGSISLDTQTTTGSWGLNAGGGSFVDAVAGDGLASYTFAAADAGVAIFNLDYRSGPASIDIDVFDGVIRDDDTEGSLVFSPSGFVVTAAPLSNPPPVLIDTGIVAQTAASDFPLYITAYGQTPTDPVCGIIEAYDGVKNIKFWSSYNDPLTGTLPVSINSNAIADNEAVSATQAVAFVQGQAAITVNYADVGDIDVAMKDDSTGNPSLPAGIGGASQPFVVRPAGFVLSNILRSNDSAANPAATDENGAVFIAAGNPFSVTVTAVNSLGNATPNYGQEASPESVLLTPSLVAAGGANNPPLS</sequence>
<dbReference type="InterPro" id="IPR006558">
    <property type="entry name" value="LamG-like"/>
</dbReference>
<dbReference type="SMART" id="SM00560">
    <property type="entry name" value="LamGL"/>
    <property type="match status" value="1"/>
</dbReference>